<dbReference type="Gene3D" id="3.40.50.300">
    <property type="entry name" value="P-loop containing nucleotide triphosphate hydrolases"/>
    <property type="match status" value="1"/>
</dbReference>
<keyword evidence="1" id="KW-0547">Nucleotide-binding</keyword>
<dbReference type="InterPro" id="IPR045028">
    <property type="entry name" value="DinG/Rad3-like"/>
</dbReference>
<evidence type="ECO:0000256" key="1">
    <source>
        <dbReference type="ARBA" id="ARBA00022741"/>
    </source>
</evidence>
<dbReference type="GO" id="GO:0003678">
    <property type="term" value="F:DNA helicase activity"/>
    <property type="evidence" value="ECO:0007669"/>
    <property type="project" value="InterPro"/>
</dbReference>
<organism evidence="5">
    <name type="scientific">Ignisphaera aggregans</name>
    <dbReference type="NCBI Taxonomy" id="334771"/>
    <lineage>
        <taxon>Archaea</taxon>
        <taxon>Thermoproteota</taxon>
        <taxon>Thermoprotei</taxon>
        <taxon>Desulfurococcales</taxon>
        <taxon>Desulfurococcaceae</taxon>
        <taxon>Ignisphaera</taxon>
    </lineage>
</organism>
<proteinExistence type="predicted"/>
<dbReference type="AlphaFoldDB" id="A0A7C5XK26"/>
<evidence type="ECO:0000256" key="2">
    <source>
        <dbReference type="ARBA" id="ARBA00022801"/>
    </source>
</evidence>
<dbReference type="InterPro" id="IPR014001">
    <property type="entry name" value="Helicase_ATP-bd"/>
</dbReference>
<dbReference type="PANTHER" id="PTHR11472">
    <property type="entry name" value="DNA REPAIR DEAD HELICASE RAD3/XP-D SUBFAMILY MEMBER"/>
    <property type="match status" value="1"/>
</dbReference>
<dbReference type="InterPro" id="IPR014013">
    <property type="entry name" value="Helic_SF1/SF2_ATP-bd_DinG/Rad3"/>
</dbReference>
<dbReference type="SUPFAM" id="SSF52540">
    <property type="entry name" value="P-loop containing nucleoside triphosphate hydrolases"/>
    <property type="match status" value="1"/>
</dbReference>
<protein>
    <recommendedName>
        <fullName evidence="4">Helicase ATP-binding domain-containing protein</fullName>
    </recommendedName>
</protein>
<dbReference type="SMART" id="SM00488">
    <property type="entry name" value="DEXDc2"/>
    <property type="match status" value="1"/>
</dbReference>
<dbReference type="EMBL" id="DRZI01000083">
    <property type="protein sequence ID" value="HHP81446.1"/>
    <property type="molecule type" value="Genomic_DNA"/>
</dbReference>
<dbReference type="PANTHER" id="PTHR11472:SF34">
    <property type="entry name" value="REGULATOR OF TELOMERE ELONGATION HELICASE 1"/>
    <property type="match status" value="1"/>
</dbReference>
<dbReference type="InterPro" id="IPR010614">
    <property type="entry name" value="RAD3-like_helicase_DEAD"/>
</dbReference>
<dbReference type="InterPro" id="IPR027417">
    <property type="entry name" value="P-loop_NTPase"/>
</dbReference>
<keyword evidence="2" id="KW-0378">Hydrolase</keyword>
<dbReference type="GO" id="GO:0005524">
    <property type="term" value="F:ATP binding"/>
    <property type="evidence" value="ECO:0007669"/>
    <property type="project" value="UniProtKB-KW"/>
</dbReference>
<comment type="caution">
    <text evidence="5">The sequence shown here is derived from an EMBL/GenBank/DDBJ whole genome shotgun (WGS) entry which is preliminary data.</text>
</comment>
<evidence type="ECO:0000259" key="4">
    <source>
        <dbReference type="PROSITE" id="PS51193"/>
    </source>
</evidence>
<dbReference type="Pfam" id="PF06733">
    <property type="entry name" value="DEAD_2"/>
    <property type="match status" value="1"/>
</dbReference>
<reference evidence="5" key="1">
    <citation type="journal article" date="2020" name="mSystems">
        <title>Genome- and Community-Level Interaction Insights into Carbon Utilization and Element Cycling Functions of Hydrothermarchaeota in Hydrothermal Sediment.</title>
        <authorList>
            <person name="Zhou Z."/>
            <person name="Liu Y."/>
            <person name="Xu W."/>
            <person name="Pan J."/>
            <person name="Luo Z.H."/>
            <person name="Li M."/>
        </authorList>
    </citation>
    <scope>NUCLEOTIDE SEQUENCE [LARGE SCALE GENOMIC DNA]</scope>
    <source>
        <strain evidence="5">SpSt-1121</strain>
    </source>
</reference>
<feature type="domain" description="Helicase ATP-binding" evidence="4">
    <location>
        <begin position="4"/>
        <end position="270"/>
    </location>
</feature>
<gene>
    <name evidence="5" type="ORF">ENM84_02145</name>
</gene>
<dbReference type="GO" id="GO:0003677">
    <property type="term" value="F:DNA binding"/>
    <property type="evidence" value="ECO:0007669"/>
    <property type="project" value="InterPro"/>
</dbReference>
<dbReference type="GO" id="GO:0016818">
    <property type="term" value="F:hydrolase activity, acting on acid anhydrides, in phosphorus-containing anhydrides"/>
    <property type="evidence" value="ECO:0007669"/>
    <property type="project" value="InterPro"/>
</dbReference>
<dbReference type="SMART" id="SM00487">
    <property type="entry name" value="DEXDc"/>
    <property type="match status" value="1"/>
</dbReference>
<dbReference type="PROSITE" id="PS51193">
    <property type="entry name" value="HELICASE_ATP_BIND_2"/>
    <property type="match status" value="1"/>
</dbReference>
<name>A0A7C5XK26_9CREN</name>
<keyword evidence="3" id="KW-0067">ATP-binding</keyword>
<evidence type="ECO:0000313" key="5">
    <source>
        <dbReference type="EMBL" id="HHP81446.1"/>
    </source>
</evidence>
<evidence type="ECO:0000256" key="3">
    <source>
        <dbReference type="ARBA" id="ARBA00022840"/>
    </source>
</evidence>
<dbReference type="InterPro" id="IPR006554">
    <property type="entry name" value="Helicase-like_DEXD_c2"/>
</dbReference>
<accession>A0A7C5XK26</accession>
<sequence>MANEKEFVFPYEKPRIGQLELIKSILNLSEKNPVIVVAAPTGFGKTVSVLYSAVKVIKMGSIDRILYVVRTRNELDPVIKEAKSIGIDFTVIYSGRKMCPLAIDKKISNEGFWTICSILRLNNSCQYYNKAKLTSIETIIDIVRKFEDHYSIAKNLANKLNICPYFSLLSLSEETSLTIATYPYLFKEHIWLSTLSHIDPSKTMLVVDEAHNIVNIGGVMGDSIDIESIKIAIEEIQRFYLHDDEVVRVLNRLSMVKVYEKGYKYINKSSIGIDKAIIESISSIATDIALKIVSRVKGSIDEAMNIDLKILKL</sequence>